<evidence type="ECO:0000313" key="1">
    <source>
        <dbReference type="EMBL" id="WAC01889.1"/>
    </source>
</evidence>
<keyword evidence="2" id="KW-1185">Reference proteome</keyword>
<reference evidence="1" key="1">
    <citation type="submission" date="2022-11" db="EMBL/GenBank/DDBJ databases">
        <title>Lacinutrix neustonica HL-RS19T sp. nov., isolated from the surface microlayer sample of brackish Lake Shihwa.</title>
        <authorList>
            <person name="Choi J.Y."/>
            <person name="Hwang C.Y."/>
        </authorList>
    </citation>
    <scope>NUCLEOTIDE SEQUENCE</scope>
    <source>
        <strain evidence="1">HL-RS19</strain>
    </source>
</reference>
<gene>
    <name evidence="1" type="ORF">N7U66_18830</name>
</gene>
<organism evidence="1 2">
    <name type="scientific">Lacinutrix neustonica</name>
    <dbReference type="NCBI Taxonomy" id="2980107"/>
    <lineage>
        <taxon>Bacteria</taxon>
        <taxon>Pseudomonadati</taxon>
        <taxon>Bacteroidota</taxon>
        <taxon>Flavobacteriia</taxon>
        <taxon>Flavobacteriales</taxon>
        <taxon>Flavobacteriaceae</taxon>
        <taxon>Lacinutrix</taxon>
    </lineage>
</organism>
<dbReference type="KEGG" id="lnu:N7U66_18830"/>
<name>A0A9E8MX48_9FLAO</name>
<sequence length="79" mass="8559">MIETKYNTATLSQGTQNGNQMSAEWIINHLENLPSQFGDLGLDIIDDGYTSVLAQVATDGTITYSVLNDLGQIIGSWVP</sequence>
<dbReference type="EMBL" id="CP113088">
    <property type="protein sequence ID" value="WAC01889.1"/>
    <property type="molecule type" value="Genomic_DNA"/>
</dbReference>
<protein>
    <submittedName>
        <fullName evidence="1">Uncharacterized protein</fullName>
    </submittedName>
</protein>
<proteinExistence type="predicted"/>
<dbReference type="AlphaFoldDB" id="A0A9E8MX48"/>
<evidence type="ECO:0000313" key="2">
    <source>
        <dbReference type="Proteomes" id="UP001164705"/>
    </source>
</evidence>
<dbReference type="Proteomes" id="UP001164705">
    <property type="component" value="Chromosome"/>
</dbReference>
<dbReference type="RefSeq" id="WP_267676487.1">
    <property type="nucleotide sequence ID" value="NZ_CP113088.1"/>
</dbReference>
<accession>A0A9E8MX48</accession>